<feature type="transmembrane region" description="Helical" evidence="1">
    <location>
        <begin position="70"/>
        <end position="90"/>
    </location>
</feature>
<evidence type="ECO:0000313" key="2">
    <source>
        <dbReference type="EMBL" id="CAL5139847.1"/>
    </source>
</evidence>
<protein>
    <submittedName>
        <fullName evidence="2">Uncharacterized protein</fullName>
    </submittedName>
</protein>
<gene>
    <name evidence="2" type="ORF">CDAUBV1_LOCUS15045</name>
</gene>
<evidence type="ECO:0000313" key="3">
    <source>
        <dbReference type="Proteomes" id="UP001497525"/>
    </source>
</evidence>
<name>A0AAV2TTT1_CALDB</name>
<keyword evidence="1" id="KW-1133">Transmembrane helix</keyword>
<reference evidence="2" key="1">
    <citation type="submission" date="2024-06" db="EMBL/GenBank/DDBJ databases">
        <authorList>
            <person name="Liu X."/>
            <person name="Lenzi L."/>
            <person name="Haldenby T S."/>
            <person name="Uol C."/>
        </authorList>
    </citation>
    <scope>NUCLEOTIDE SEQUENCE</scope>
</reference>
<dbReference type="EMBL" id="CAXLJL010000667">
    <property type="protein sequence ID" value="CAL5139847.1"/>
    <property type="molecule type" value="Genomic_DNA"/>
</dbReference>
<keyword evidence="1" id="KW-0812">Transmembrane</keyword>
<organism evidence="2 3">
    <name type="scientific">Calicophoron daubneyi</name>
    <name type="common">Rumen fluke</name>
    <name type="synonym">Paramphistomum daubneyi</name>
    <dbReference type="NCBI Taxonomy" id="300641"/>
    <lineage>
        <taxon>Eukaryota</taxon>
        <taxon>Metazoa</taxon>
        <taxon>Spiralia</taxon>
        <taxon>Lophotrochozoa</taxon>
        <taxon>Platyhelminthes</taxon>
        <taxon>Trematoda</taxon>
        <taxon>Digenea</taxon>
        <taxon>Plagiorchiida</taxon>
        <taxon>Pronocephalata</taxon>
        <taxon>Paramphistomoidea</taxon>
        <taxon>Paramphistomidae</taxon>
        <taxon>Calicophoron</taxon>
    </lineage>
</organism>
<keyword evidence="1" id="KW-0472">Membrane</keyword>
<evidence type="ECO:0000256" key="1">
    <source>
        <dbReference type="SAM" id="Phobius"/>
    </source>
</evidence>
<sequence length="138" mass="15575">MARYAELHTSLPVTVLRYRVSSLFVSQLARFACHPIVRRPGCMCPGELPPLSTLAWFFCISFSFSLYPSIYLPLGFELLFSVYFLCPYIFPESFPCSYGLDLSVGQTFLGIVFCSFSDLFIAHVRLLTIASFEPTVNS</sequence>
<feature type="transmembrane region" description="Helical" evidence="1">
    <location>
        <begin position="102"/>
        <end position="121"/>
    </location>
</feature>
<dbReference type="Proteomes" id="UP001497525">
    <property type="component" value="Unassembled WGS sequence"/>
</dbReference>
<proteinExistence type="predicted"/>
<accession>A0AAV2TTT1</accession>
<dbReference type="AlphaFoldDB" id="A0AAV2TTT1"/>
<comment type="caution">
    <text evidence="2">The sequence shown here is derived from an EMBL/GenBank/DDBJ whole genome shotgun (WGS) entry which is preliminary data.</text>
</comment>